<reference evidence="4" key="2">
    <citation type="submission" date="2010-04" db="EMBL/GenBank/DDBJ databases">
        <authorList>
            <person name="Buell R."/>
            <person name="Hamilton J."/>
            <person name="Hostetler J."/>
        </authorList>
    </citation>
    <scope>NUCLEOTIDE SEQUENCE [LARGE SCALE GENOMIC DNA]</scope>
    <source>
        <strain evidence="4">DAOM:BR144</strain>
    </source>
</reference>
<feature type="compositionally biased region" description="Polar residues" evidence="2">
    <location>
        <begin position="432"/>
        <end position="443"/>
    </location>
</feature>
<accession>K3W6X6</accession>
<feature type="compositionally biased region" description="Basic and acidic residues" evidence="2">
    <location>
        <begin position="400"/>
        <end position="409"/>
    </location>
</feature>
<feature type="compositionally biased region" description="Basic and acidic residues" evidence="2">
    <location>
        <begin position="580"/>
        <end position="590"/>
    </location>
</feature>
<dbReference type="EnsemblProtists" id="PYU1_T000717">
    <property type="protein sequence ID" value="PYU1_T000717"/>
    <property type="gene ID" value="PYU1_G000717"/>
</dbReference>
<feature type="coiled-coil region" evidence="1">
    <location>
        <begin position="348"/>
        <end position="394"/>
    </location>
</feature>
<dbReference type="InParanoid" id="K3W6X6"/>
<reference evidence="3" key="3">
    <citation type="submission" date="2015-02" db="UniProtKB">
        <authorList>
            <consortium name="EnsemblProtists"/>
        </authorList>
    </citation>
    <scope>IDENTIFICATION</scope>
    <source>
        <strain evidence="3">DAOM BR144</strain>
    </source>
</reference>
<feature type="compositionally biased region" description="Basic and acidic residues" evidence="2">
    <location>
        <begin position="623"/>
        <end position="634"/>
    </location>
</feature>
<evidence type="ECO:0008006" key="5">
    <source>
        <dbReference type="Google" id="ProtNLM"/>
    </source>
</evidence>
<protein>
    <recommendedName>
        <fullName evidence="5">CCDC66 domain-containing protein</fullName>
    </recommendedName>
</protein>
<dbReference type="EMBL" id="GL376620">
    <property type="status" value="NOT_ANNOTATED_CDS"/>
    <property type="molecule type" value="Genomic_DNA"/>
</dbReference>
<dbReference type="VEuPathDB" id="FungiDB:PYU1_G000717"/>
<feature type="compositionally biased region" description="Basic and acidic residues" evidence="2">
    <location>
        <begin position="38"/>
        <end position="56"/>
    </location>
</feature>
<feature type="compositionally biased region" description="Low complexity" evidence="2">
    <location>
        <begin position="635"/>
        <end position="646"/>
    </location>
</feature>
<feature type="region of interest" description="Disordered" evidence="2">
    <location>
        <begin position="192"/>
        <end position="212"/>
    </location>
</feature>
<feature type="compositionally biased region" description="Polar residues" evidence="2">
    <location>
        <begin position="232"/>
        <end position="258"/>
    </location>
</feature>
<feature type="region of interest" description="Disordered" evidence="2">
    <location>
        <begin position="618"/>
        <end position="719"/>
    </location>
</feature>
<evidence type="ECO:0000313" key="3">
    <source>
        <dbReference type="EnsemblProtists" id="PYU1_T000717"/>
    </source>
</evidence>
<name>K3W6X6_GLOUD</name>
<sequence>MIWPDAVVDAGTERQKQLEYAKDLELQIELRRAIQREQQQDQEALERKFQPDDHSPAKWLIEGGYTPRPDMQRADYYNNNNNNNGYRSPPWFQQQQQPSPWSQMNSSLAERPATSSTPSRRPSSTSTSGVQASAAAGQPSGLPSIDRDHANAHTRFRITDLHSQDDRLRERAQQMEWKRILDEQIREKARIKQQEEEEQKRSEREEAQEETMFLRDQQLRAQRRLGYHVPPTASQPQPNIYTMQHSPPPQQQYEPTSDSPHDQEHSDYRQRFEPPILTEDGYVFNEPQRNEYHKNYYTTPDDNGAPMPPPAPFCPSYSPMPPMNANHEVQQQSTQSYDAFTESRSHLISEYRSLLADIRRERDELRQEKEELRKEKEELRLERALLQLENEKMATFLETQRRWRNEEQSQRSFRPHSSGDNVMLSSPLREYNTPSLSTPQRSPQGFDRSMQMHQMERSFAALGLGRDVPRTPIREQPKPSPISMDDFMAVTPQNRLTPNVMDSPRIKRLSQFRGFRATTATQHEEEALPSTANSLDQSLVGESVFVSLSPDEIEAQDARTAGAGREGGPPRITETVSPRRGKDASERGTSDRNNMLRNSRVIKSRGFYNIEKELKALSPHRATTNERSKAEQKATDAASAAAMMEKSPARRRHESRRRRHERSEKASGNSARRGSQSLSPAYRPPQRRSRRDHENDEEDEQKEEEPKLSRSLFQVKVLV</sequence>
<feature type="compositionally biased region" description="Basic residues" evidence="2">
    <location>
        <begin position="649"/>
        <end position="660"/>
    </location>
</feature>
<evidence type="ECO:0000313" key="4">
    <source>
        <dbReference type="Proteomes" id="UP000019132"/>
    </source>
</evidence>
<dbReference type="HOGENOM" id="CLU_024290_0_0_1"/>
<feature type="compositionally biased region" description="Polar residues" evidence="2">
    <location>
        <begin position="666"/>
        <end position="679"/>
    </location>
</feature>
<dbReference type="OMA" id="MLDEQVQ"/>
<feature type="compositionally biased region" description="Basic and acidic residues" evidence="2">
    <location>
        <begin position="192"/>
        <end position="205"/>
    </location>
</feature>
<keyword evidence="4" id="KW-1185">Reference proteome</keyword>
<feature type="region of interest" description="Disordered" evidence="2">
    <location>
        <begin position="228"/>
        <end position="267"/>
    </location>
</feature>
<keyword evidence="1" id="KW-0175">Coiled coil</keyword>
<dbReference type="Proteomes" id="UP000019132">
    <property type="component" value="Unassembled WGS sequence"/>
</dbReference>
<feature type="compositionally biased region" description="Low complexity" evidence="2">
    <location>
        <begin position="114"/>
        <end position="128"/>
    </location>
</feature>
<feature type="region of interest" description="Disordered" evidence="2">
    <location>
        <begin position="38"/>
        <end position="147"/>
    </location>
</feature>
<reference evidence="4" key="1">
    <citation type="journal article" date="2010" name="Genome Biol.">
        <title>Genome sequence of the necrotrophic plant pathogen Pythium ultimum reveals original pathogenicity mechanisms and effector repertoire.</title>
        <authorList>
            <person name="Levesque C.A."/>
            <person name="Brouwer H."/>
            <person name="Cano L."/>
            <person name="Hamilton J.P."/>
            <person name="Holt C."/>
            <person name="Huitema E."/>
            <person name="Raffaele S."/>
            <person name="Robideau G.P."/>
            <person name="Thines M."/>
            <person name="Win J."/>
            <person name="Zerillo M.M."/>
            <person name="Beakes G.W."/>
            <person name="Boore J.L."/>
            <person name="Busam D."/>
            <person name="Dumas B."/>
            <person name="Ferriera S."/>
            <person name="Fuerstenberg S.I."/>
            <person name="Gachon C.M."/>
            <person name="Gaulin E."/>
            <person name="Govers F."/>
            <person name="Grenville-Briggs L."/>
            <person name="Horner N."/>
            <person name="Hostetler J."/>
            <person name="Jiang R.H."/>
            <person name="Johnson J."/>
            <person name="Krajaejun T."/>
            <person name="Lin H."/>
            <person name="Meijer H.J."/>
            <person name="Moore B."/>
            <person name="Morris P."/>
            <person name="Phuntmart V."/>
            <person name="Puiu D."/>
            <person name="Shetty J."/>
            <person name="Stajich J.E."/>
            <person name="Tripathy S."/>
            <person name="Wawra S."/>
            <person name="van West P."/>
            <person name="Whitty B.R."/>
            <person name="Coutinho P.M."/>
            <person name="Henrissat B."/>
            <person name="Martin F."/>
            <person name="Thomas P.D."/>
            <person name="Tyler B.M."/>
            <person name="De Vries R.P."/>
            <person name="Kamoun S."/>
            <person name="Yandell M."/>
            <person name="Tisserat N."/>
            <person name="Buell C.R."/>
        </authorList>
    </citation>
    <scope>NUCLEOTIDE SEQUENCE</scope>
    <source>
        <strain evidence="4">DAOM:BR144</strain>
    </source>
</reference>
<feature type="region of interest" description="Disordered" evidence="2">
    <location>
        <begin position="558"/>
        <end position="600"/>
    </location>
</feature>
<evidence type="ECO:0000256" key="1">
    <source>
        <dbReference type="SAM" id="Coils"/>
    </source>
</evidence>
<feature type="region of interest" description="Disordered" evidence="2">
    <location>
        <begin position="400"/>
        <end position="446"/>
    </location>
</feature>
<evidence type="ECO:0000256" key="2">
    <source>
        <dbReference type="SAM" id="MobiDB-lite"/>
    </source>
</evidence>
<organism evidence="3 4">
    <name type="scientific">Globisporangium ultimum (strain ATCC 200006 / CBS 805.95 / DAOM BR144)</name>
    <name type="common">Pythium ultimum</name>
    <dbReference type="NCBI Taxonomy" id="431595"/>
    <lineage>
        <taxon>Eukaryota</taxon>
        <taxon>Sar</taxon>
        <taxon>Stramenopiles</taxon>
        <taxon>Oomycota</taxon>
        <taxon>Peronosporomycetes</taxon>
        <taxon>Pythiales</taxon>
        <taxon>Pythiaceae</taxon>
        <taxon>Globisporangium</taxon>
    </lineage>
</organism>
<feature type="compositionally biased region" description="Low complexity" evidence="2">
    <location>
        <begin position="78"/>
        <end position="103"/>
    </location>
</feature>
<dbReference type="eggNOG" id="ENOG502RZ8G">
    <property type="taxonomic scope" value="Eukaryota"/>
</dbReference>
<proteinExistence type="predicted"/>
<dbReference type="AlphaFoldDB" id="K3W6X6"/>